<dbReference type="EMBL" id="VLPK01000001">
    <property type="protein sequence ID" value="TSJ44408.1"/>
    <property type="molecule type" value="Genomic_DNA"/>
</dbReference>
<dbReference type="RefSeq" id="WP_144247969.1">
    <property type="nucleotide sequence ID" value="NZ_VLPK01000001.1"/>
</dbReference>
<keyword evidence="2" id="KW-1185">Reference proteome</keyword>
<evidence type="ECO:0000313" key="2">
    <source>
        <dbReference type="Proteomes" id="UP000318733"/>
    </source>
</evidence>
<dbReference type="PANTHER" id="PTHR30348:SF9">
    <property type="entry name" value="UPF0759 PROTEIN YECE"/>
    <property type="match status" value="1"/>
</dbReference>
<name>A0A556MX66_9SPHI</name>
<accession>A0A556MX66</accession>
<proteinExistence type="predicted"/>
<dbReference type="Gene3D" id="3.20.20.410">
    <property type="entry name" value="Protein of unknown function UPF0759"/>
    <property type="match status" value="1"/>
</dbReference>
<dbReference type="Proteomes" id="UP000318733">
    <property type="component" value="Unassembled WGS sequence"/>
</dbReference>
<organism evidence="1 2">
    <name type="scientific">Mucilaginibacter corticis</name>
    <dbReference type="NCBI Taxonomy" id="2597670"/>
    <lineage>
        <taxon>Bacteria</taxon>
        <taxon>Pseudomonadati</taxon>
        <taxon>Bacteroidota</taxon>
        <taxon>Sphingobacteriia</taxon>
        <taxon>Sphingobacteriales</taxon>
        <taxon>Sphingobacteriaceae</taxon>
        <taxon>Mucilaginibacter</taxon>
    </lineage>
</organism>
<dbReference type="InterPro" id="IPR002763">
    <property type="entry name" value="DUF72"/>
</dbReference>
<dbReference type="Pfam" id="PF01904">
    <property type="entry name" value="DUF72"/>
    <property type="match status" value="1"/>
</dbReference>
<reference evidence="1 2" key="1">
    <citation type="submission" date="2019-07" db="EMBL/GenBank/DDBJ databases">
        <authorList>
            <person name="Huq M.A."/>
        </authorList>
    </citation>
    <scope>NUCLEOTIDE SEQUENCE [LARGE SCALE GENOMIC DNA]</scope>
    <source>
        <strain evidence="1 2">MAH-19</strain>
    </source>
</reference>
<protein>
    <submittedName>
        <fullName evidence="1">DUF72 domain-containing protein</fullName>
    </submittedName>
</protein>
<dbReference type="OrthoDB" id="9780310at2"/>
<dbReference type="InterPro" id="IPR036520">
    <property type="entry name" value="UPF0759_sf"/>
</dbReference>
<dbReference type="SUPFAM" id="SSF117396">
    <property type="entry name" value="TM1631-like"/>
    <property type="match status" value="1"/>
</dbReference>
<gene>
    <name evidence="1" type="ORF">FO440_09575</name>
</gene>
<dbReference type="AlphaFoldDB" id="A0A556MX66"/>
<comment type="caution">
    <text evidence="1">The sequence shown here is derived from an EMBL/GenBank/DDBJ whole genome shotgun (WGS) entry which is preliminary data.</text>
</comment>
<sequence length="300" mass="34739">MEFGHIEDLDTVDFTLPPDSQGTISTLKSAGTGEKLQIYVGASKWGEKSWTGKIYPPKTPDKEFLPLYCQNFNAVEFGATFYTNYTADDMSRWIRHVADAPDFKFCPRMPQQISHIRRLVNAEERTAQFYQSLSVFGNHLGPLILQLGENFSPKLFPNLQSYLPGLPRTIPVHVEVRNKKWFVEGEDRDNYFNLLRELGVGTVISDTAGRRDAVHMELTRDEVLIRFVGNNLAPSDYTRMDAWVERFKDWQALGLKKIWFFMHQNDERYVPEACDYLIKRLNEKLGTQVARPKFLNQTLF</sequence>
<evidence type="ECO:0000313" key="1">
    <source>
        <dbReference type="EMBL" id="TSJ44408.1"/>
    </source>
</evidence>
<dbReference type="PANTHER" id="PTHR30348">
    <property type="entry name" value="UNCHARACTERIZED PROTEIN YECE"/>
    <property type="match status" value="1"/>
</dbReference>